<gene>
    <name evidence="2" type="ORF">EXIGLDRAFT_834941</name>
</gene>
<evidence type="ECO:0000256" key="1">
    <source>
        <dbReference type="SAM" id="MobiDB-lite"/>
    </source>
</evidence>
<feature type="region of interest" description="Disordered" evidence="1">
    <location>
        <begin position="299"/>
        <end position="322"/>
    </location>
</feature>
<dbReference type="EMBL" id="KV425971">
    <property type="protein sequence ID" value="KZV94519.1"/>
    <property type="molecule type" value="Genomic_DNA"/>
</dbReference>
<dbReference type="Proteomes" id="UP000077266">
    <property type="component" value="Unassembled WGS sequence"/>
</dbReference>
<accession>A0A166ARN2</accession>
<sequence length="322" mass="36478">MRPSPTALSRWSLKGIRNRQLRLFELRMQQRFQREHPDIDNNPPPSHFETALSIVRERFSMHLDKSNVQPEPHPAYQTNVETFHKGGIPEQEVPIRCRGWWYLPLGQESVHTHEARTSVRTFAHFFAQTRIDAAEVQALEEHATDPETNAPRAVALLISVRGFRDAAVGQAMNSPVPFMVLHLPDPTNAQDACFEGPWRGVVARTVKEDSALDLDFAVGTCLCNSTLRTVLEDRINILWRRDETKPHGWAVGVPDMLWGDERLGNYDPNAHRAGSSFAERLAAREAEKAATRKAEEIALRRRRQHEQEDIDTAFDDAIGGSG</sequence>
<organism evidence="2 3">
    <name type="scientific">Exidia glandulosa HHB12029</name>
    <dbReference type="NCBI Taxonomy" id="1314781"/>
    <lineage>
        <taxon>Eukaryota</taxon>
        <taxon>Fungi</taxon>
        <taxon>Dikarya</taxon>
        <taxon>Basidiomycota</taxon>
        <taxon>Agaricomycotina</taxon>
        <taxon>Agaricomycetes</taxon>
        <taxon>Auriculariales</taxon>
        <taxon>Exidiaceae</taxon>
        <taxon>Exidia</taxon>
    </lineage>
</organism>
<keyword evidence="3" id="KW-1185">Reference proteome</keyword>
<name>A0A166ARN2_EXIGL</name>
<protein>
    <submittedName>
        <fullName evidence="2">Uncharacterized protein</fullName>
    </submittedName>
</protein>
<evidence type="ECO:0000313" key="2">
    <source>
        <dbReference type="EMBL" id="KZV94519.1"/>
    </source>
</evidence>
<reference evidence="2 3" key="1">
    <citation type="journal article" date="2016" name="Mol. Biol. Evol.">
        <title>Comparative Genomics of Early-Diverging Mushroom-Forming Fungi Provides Insights into the Origins of Lignocellulose Decay Capabilities.</title>
        <authorList>
            <person name="Nagy L.G."/>
            <person name="Riley R."/>
            <person name="Tritt A."/>
            <person name="Adam C."/>
            <person name="Daum C."/>
            <person name="Floudas D."/>
            <person name="Sun H."/>
            <person name="Yadav J.S."/>
            <person name="Pangilinan J."/>
            <person name="Larsson K.H."/>
            <person name="Matsuura K."/>
            <person name="Barry K."/>
            <person name="Labutti K."/>
            <person name="Kuo R."/>
            <person name="Ohm R.A."/>
            <person name="Bhattacharya S.S."/>
            <person name="Shirouzu T."/>
            <person name="Yoshinaga Y."/>
            <person name="Martin F.M."/>
            <person name="Grigoriev I.V."/>
            <person name="Hibbett D.S."/>
        </authorList>
    </citation>
    <scope>NUCLEOTIDE SEQUENCE [LARGE SCALE GENOMIC DNA]</scope>
    <source>
        <strain evidence="2 3">HHB12029</strain>
    </source>
</reference>
<dbReference type="InParanoid" id="A0A166ARN2"/>
<proteinExistence type="predicted"/>
<evidence type="ECO:0000313" key="3">
    <source>
        <dbReference type="Proteomes" id="UP000077266"/>
    </source>
</evidence>
<dbReference type="AlphaFoldDB" id="A0A166ARN2"/>
<dbReference type="OrthoDB" id="10648658at2759"/>